<feature type="compositionally biased region" description="Basic and acidic residues" evidence="1">
    <location>
        <begin position="663"/>
        <end position="673"/>
    </location>
</feature>
<evidence type="ECO:0000259" key="2">
    <source>
        <dbReference type="PROSITE" id="PS50042"/>
    </source>
</evidence>
<organism evidence="3 4">
    <name type="scientific">Crassostrea virginica</name>
    <name type="common">Eastern oyster</name>
    <dbReference type="NCBI Taxonomy" id="6565"/>
    <lineage>
        <taxon>Eukaryota</taxon>
        <taxon>Metazoa</taxon>
        <taxon>Spiralia</taxon>
        <taxon>Lophotrochozoa</taxon>
        <taxon>Mollusca</taxon>
        <taxon>Bivalvia</taxon>
        <taxon>Autobranchia</taxon>
        <taxon>Pteriomorphia</taxon>
        <taxon>Ostreida</taxon>
        <taxon>Ostreoidea</taxon>
        <taxon>Ostreidae</taxon>
        <taxon>Crassostrea</taxon>
    </lineage>
</organism>
<protein>
    <submittedName>
        <fullName evidence="4">Uncharacterized protein LOC111125771 isoform X1</fullName>
    </submittedName>
</protein>
<gene>
    <name evidence="4" type="primary">LOC111125771</name>
</gene>
<accession>A0A8B8DD38</accession>
<dbReference type="SUPFAM" id="SSF51206">
    <property type="entry name" value="cAMP-binding domain-like"/>
    <property type="match status" value="2"/>
</dbReference>
<dbReference type="InterPro" id="IPR018490">
    <property type="entry name" value="cNMP-bd_dom_sf"/>
</dbReference>
<reference evidence="4" key="1">
    <citation type="submission" date="2025-08" db="UniProtKB">
        <authorList>
            <consortium name="RefSeq"/>
        </authorList>
    </citation>
    <scope>IDENTIFICATION</scope>
    <source>
        <tissue evidence="4">Whole sample</tissue>
    </source>
</reference>
<dbReference type="Gene3D" id="2.60.120.10">
    <property type="entry name" value="Jelly Rolls"/>
    <property type="match status" value="2"/>
</dbReference>
<evidence type="ECO:0000313" key="4">
    <source>
        <dbReference type="RefSeq" id="XP_022325595.1"/>
    </source>
</evidence>
<evidence type="ECO:0000256" key="1">
    <source>
        <dbReference type="SAM" id="MobiDB-lite"/>
    </source>
</evidence>
<dbReference type="InterPro" id="IPR014710">
    <property type="entry name" value="RmlC-like_jellyroll"/>
</dbReference>
<dbReference type="RefSeq" id="XP_022325595.1">
    <property type="nucleotide sequence ID" value="XM_022469887.1"/>
</dbReference>
<dbReference type="Pfam" id="PF00027">
    <property type="entry name" value="cNMP_binding"/>
    <property type="match status" value="1"/>
</dbReference>
<dbReference type="PROSITE" id="PS50042">
    <property type="entry name" value="CNMP_BINDING_3"/>
    <property type="match status" value="1"/>
</dbReference>
<dbReference type="InterPro" id="IPR000595">
    <property type="entry name" value="cNMP-bd_dom"/>
</dbReference>
<name>A0A8B8DD38_CRAVI</name>
<feature type="region of interest" description="Disordered" evidence="1">
    <location>
        <begin position="663"/>
        <end position="685"/>
    </location>
</feature>
<dbReference type="PANTHER" id="PTHR23011:SF28">
    <property type="entry name" value="CYCLIC NUCLEOTIDE-BINDING DOMAIN CONTAINING PROTEIN"/>
    <property type="match status" value="1"/>
</dbReference>
<dbReference type="GeneID" id="111125771"/>
<feature type="domain" description="Cyclic nucleotide-binding" evidence="2">
    <location>
        <begin position="405"/>
        <end position="539"/>
    </location>
</feature>
<dbReference type="Proteomes" id="UP000694844">
    <property type="component" value="Chromosome 3"/>
</dbReference>
<evidence type="ECO:0000313" key="3">
    <source>
        <dbReference type="Proteomes" id="UP000694844"/>
    </source>
</evidence>
<dbReference type="KEGG" id="cvn:111125771"/>
<dbReference type="CDD" id="cd00038">
    <property type="entry name" value="CAP_ED"/>
    <property type="match status" value="1"/>
</dbReference>
<dbReference type="AlphaFoldDB" id="A0A8B8DD38"/>
<keyword evidence="3" id="KW-1185">Reference proteome</keyword>
<dbReference type="OrthoDB" id="166212at2759"/>
<sequence>MIGDIKITMKDSKPVTEDKLARIRKNSRVVSPWRRKHLNMLKSDPGTLLFKDKGTDESTEDATSLTRSAPFLEFEKQMMSTDPQRSQHHNFLRRMSSVNLTKSHTMPELFDSVKLKDIHEENMFRRNYRENLVKKRLHTTSNVNVEPLSSSRTKVNDVFMQNPSLMENFNMMATEEEKKMVAESRRKSVEESGLWQLASAQMFSMKAKKTNNLEDHAMALFARKVAISKMRQRIEKKLDLPKDHFSRIATLRSNVQHIERRFRNIVQGSSSDNTGSTHIHALQRFDVEDDQNRDPKFMKPGEALQFFRRYARIVLIILKWIELIMDSSEGNKLERELKSFVDIANEVSCEDVSRSMDEYGLSFDKNYFVAKKEISLTQDHRKTLTTRWNFRTPDMIKQVMHGLQALRSLSEYPLMTQEKLCQVAWYQTLGPKKAIVRQGHDAESFYFILAGTAFVKKMMTDPKTGETRLNTVARLTRGMSFGYSWEDGEIGLIFNTKRTATVESATSMELLVIGKEDFNRIFMNDNDEEESEHVKFLRQVPIMQNWPIDCLRDEPGTCILHYFKRGSLVTEDGKKSEWLYFIKSGSCEVLKKLKNVKARKSCQIKRKPDPISEIVLPELGGGPEPKVDTGQRRRKHKIYMNTDVFQDMANYYEALRRSLAMEEGDGNHDDDVHLPPLPSNSSSHLVTVPETDEDLESQTDRKRELFVLKGSNEDKMICIPPVGRRDSYSSASESKFMAGPNPRYQAHFIMPTSAMLKKEAPPKQKEGCEEEDSSKNGSVFVKLALLQSKDVFGLDTLTGWGSDDVDDMLNESPTTCLVSKGAEVVMLSKKVYLKYINDNVRNNLRESIRAYPREQKLQENFQTKLDWDDYKSSLTNTILNGNFQSPVCT</sequence>
<proteinExistence type="predicted"/>
<dbReference type="PANTHER" id="PTHR23011">
    <property type="entry name" value="CYCLIC NUCLEOTIDE-BINDING DOMAIN CONTAINING PROTEIN"/>
    <property type="match status" value="1"/>
</dbReference>